<evidence type="ECO:0000256" key="1">
    <source>
        <dbReference type="ARBA" id="ARBA00001971"/>
    </source>
</evidence>
<dbReference type="HOGENOM" id="CLU_025001_1_0_1"/>
<feature type="binding site" description="axial binding residue" evidence="6">
    <location>
        <position position="547"/>
    </location>
    <ligand>
        <name>heme</name>
        <dbReference type="ChEBI" id="CHEBI:30413"/>
    </ligand>
    <ligandPart>
        <name>Fe</name>
        <dbReference type="ChEBI" id="CHEBI:18248"/>
    </ligandPart>
</feature>
<organism evidence="9 10">
    <name type="scientific">Thermothielavioides terrestris (strain ATCC 38088 / NRRL 8126)</name>
    <name type="common">Thielavia terrestris</name>
    <dbReference type="NCBI Taxonomy" id="578455"/>
    <lineage>
        <taxon>Eukaryota</taxon>
        <taxon>Fungi</taxon>
        <taxon>Dikarya</taxon>
        <taxon>Ascomycota</taxon>
        <taxon>Pezizomycotina</taxon>
        <taxon>Sordariomycetes</taxon>
        <taxon>Sordariomycetidae</taxon>
        <taxon>Sordariales</taxon>
        <taxon>Chaetomiaceae</taxon>
        <taxon>Thermothielavioides</taxon>
        <taxon>Thermothielavioides terrestris</taxon>
    </lineage>
</organism>
<evidence type="ECO:0000256" key="2">
    <source>
        <dbReference type="ARBA" id="ARBA00010617"/>
    </source>
</evidence>
<keyword evidence="10" id="KW-1185">Reference proteome</keyword>
<dbReference type="AlphaFoldDB" id="G2QWK3"/>
<dbReference type="SUPFAM" id="SSF48264">
    <property type="entry name" value="Cytochrome P450"/>
    <property type="match status" value="1"/>
</dbReference>
<protein>
    <submittedName>
        <fullName evidence="9">Uncharacterized protein</fullName>
    </submittedName>
</protein>
<dbReference type="PRINTS" id="PR00385">
    <property type="entry name" value="P450"/>
</dbReference>
<name>G2QWK3_THETT</name>
<dbReference type="Pfam" id="PF00067">
    <property type="entry name" value="p450"/>
    <property type="match status" value="2"/>
</dbReference>
<gene>
    <name evidence="9" type="ORF">THITE_2038308</name>
</gene>
<dbReference type="GO" id="GO:0005506">
    <property type="term" value="F:iron ion binding"/>
    <property type="evidence" value="ECO:0007669"/>
    <property type="project" value="InterPro"/>
</dbReference>
<comment type="cofactor">
    <cofactor evidence="1 6">
        <name>heme</name>
        <dbReference type="ChEBI" id="CHEBI:30413"/>
    </cofactor>
</comment>
<dbReference type="PROSITE" id="PS00086">
    <property type="entry name" value="CYTOCHROME_P450"/>
    <property type="match status" value="1"/>
</dbReference>
<dbReference type="PRINTS" id="PR00463">
    <property type="entry name" value="EP450I"/>
</dbReference>
<evidence type="ECO:0000313" key="9">
    <source>
        <dbReference type="EMBL" id="AEO64778.1"/>
    </source>
</evidence>
<evidence type="ECO:0000256" key="7">
    <source>
        <dbReference type="RuleBase" id="RU000461"/>
    </source>
</evidence>
<dbReference type="KEGG" id="ttt:THITE_2038308"/>
<accession>G2QWK3</accession>
<keyword evidence="4 6" id="KW-0479">Metal-binding</keyword>
<dbReference type="GO" id="GO:0004497">
    <property type="term" value="F:monooxygenase activity"/>
    <property type="evidence" value="ECO:0007669"/>
    <property type="project" value="UniProtKB-KW"/>
</dbReference>
<dbReference type="GO" id="GO:0020037">
    <property type="term" value="F:heme binding"/>
    <property type="evidence" value="ECO:0007669"/>
    <property type="project" value="InterPro"/>
</dbReference>
<dbReference type="EMBL" id="CP003009">
    <property type="protein sequence ID" value="AEO64778.1"/>
    <property type="molecule type" value="Genomic_DNA"/>
</dbReference>
<dbReference type="Proteomes" id="UP000008181">
    <property type="component" value="Chromosome 1"/>
</dbReference>
<evidence type="ECO:0000256" key="6">
    <source>
        <dbReference type="PIRSR" id="PIRSR602401-1"/>
    </source>
</evidence>
<keyword evidence="5 6" id="KW-0408">Iron</keyword>
<evidence type="ECO:0000256" key="4">
    <source>
        <dbReference type="ARBA" id="ARBA00022723"/>
    </source>
</evidence>
<dbReference type="PANTHER" id="PTHR24305:SF232">
    <property type="entry name" value="P450, PUTATIVE (EUROFUNG)-RELATED"/>
    <property type="match status" value="1"/>
</dbReference>
<evidence type="ECO:0000256" key="3">
    <source>
        <dbReference type="ARBA" id="ARBA00022617"/>
    </source>
</evidence>
<dbReference type="InterPro" id="IPR001128">
    <property type="entry name" value="Cyt_P450"/>
</dbReference>
<dbReference type="InterPro" id="IPR002401">
    <property type="entry name" value="Cyt_P450_E_grp-I"/>
</dbReference>
<dbReference type="RefSeq" id="XP_003651114.1">
    <property type="nucleotide sequence ID" value="XM_003651066.1"/>
</dbReference>
<feature type="region of interest" description="Disordered" evidence="8">
    <location>
        <begin position="474"/>
        <end position="496"/>
    </location>
</feature>
<reference evidence="9 10" key="1">
    <citation type="journal article" date="2011" name="Nat. Biotechnol.">
        <title>Comparative genomic analysis of the thermophilic biomass-degrading fungi Myceliophthora thermophila and Thielavia terrestris.</title>
        <authorList>
            <person name="Berka R.M."/>
            <person name="Grigoriev I.V."/>
            <person name="Otillar R."/>
            <person name="Salamov A."/>
            <person name="Grimwood J."/>
            <person name="Reid I."/>
            <person name="Ishmael N."/>
            <person name="John T."/>
            <person name="Darmond C."/>
            <person name="Moisan M.-C."/>
            <person name="Henrissat B."/>
            <person name="Coutinho P.M."/>
            <person name="Lombard V."/>
            <person name="Natvig D.O."/>
            <person name="Lindquist E."/>
            <person name="Schmutz J."/>
            <person name="Lucas S."/>
            <person name="Harris P."/>
            <person name="Powlowski J."/>
            <person name="Bellemare A."/>
            <person name="Taylor D."/>
            <person name="Butler G."/>
            <person name="de Vries R.P."/>
            <person name="Allijn I.E."/>
            <person name="van den Brink J."/>
            <person name="Ushinsky S."/>
            <person name="Storms R."/>
            <person name="Powell A.J."/>
            <person name="Paulsen I.T."/>
            <person name="Elbourne L.D.H."/>
            <person name="Baker S.E."/>
            <person name="Magnuson J."/>
            <person name="LaBoissiere S."/>
            <person name="Clutterbuck A.J."/>
            <person name="Martinez D."/>
            <person name="Wogulis M."/>
            <person name="de Leon A.L."/>
            <person name="Rey M.W."/>
            <person name="Tsang A."/>
        </authorList>
    </citation>
    <scope>NUCLEOTIDE SEQUENCE [LARGE SCALE GENOMIC DNA]</scope>
    <source>
        <strain evidence="10">ATCC 38088 / NRRL 8126</strain>
    </source>
</reference>
<dbReference type="GO" id="GO:0016705">
    <property type="term" value="F:oxidoreductase activity, acting on paired donors, with incorporation or reduction of molecular oxygen"/>
    <property type="evidence" value="ECO:0007669"/>
    <property type="project" value="InterPro"/>
</dbReference>
<keyword evidence="3 6" id="KW-0349">Heme</keyword>
<sequence length="602" mass="66524">MATVLSSVEGTLLVGVLIVGLYAAYRAALPKPLANIPYNRDAARRLLGDVPEMVAYVVRTKRVFCWLTSLTRRHQSPIIQAFIKPMSLPWVVVTDPFESQDILLRRTKEFDRSGFFGELIGGILPEQHIQFLSSDARFKNNRNLINHLMAPTFITQVSGPQAYKAASTLIRLWELKCSMADGRPFAAHADITYMALDTIFAAMFGHPESESIMIRRLQAVSAQRDKGEMKTPSNTDQPVLFPDAELPEVFAAALTLATSVMHTQLSPLPRLTSWVLRQFPYMKRATAIKDKYIRDKVDESVRLMDGGKDEDATHSPRTALHSVLLRERDVAAKEGRRPDYHKRAIADEFFGFMLAGHDTSATTLAWGVKFLADHPAAQDRLRAELRAALPEAAAAAAAAARGGKHHAGPSYSELARAHIPYLDAVVEEVLRHANTIAFVVRVALQDTTVLGRHIPKGTDVFLMANGAGYLEPSLPVADETRSPGARRRGEAAKSRGLTGAWDDGDIGAFRPERWLRKDKDDKDGGGAEVFDPMAGPSLAFGLGPRGCFGRRFALHALKIQFALIVWHFHLLPVPPGLGGYDAVQKFAREPTRCYVRLRNAII</sequence>
<dbReference type="InterPro" id="IPR050121">
    <property type="entry name" value="Cytochrome_P450_monoxygenase"/>
</dbReference>
<dbReference type="eggNOG" id="KOG0158">
    <property type="taxonomic scope" value="Eukaryota"/>
</dbReference>
<keyword evidence="7" id="KW-0560">Oxidoreductase</keyword>
<dbReference type="Gene3D" id="1.10.630.10">
    <property type="entry name" value="Cytochrome P450"/>
    <property type="match status" value="1"/>
</dbReference>
<evidence type="ECO:0000313" key="10">
    <source>
        <dbReference type="Proteomes" id="UP000008181"/>
    </source>
</evidence>
<dbReference type="PANTHER" id="PTHR24305">
    <property type="entry name" value="CYTOCHROME P450"/>
    <property type="match status" value="1"/>
</dbReference>
<evidence type="ECO:0000256" key="8">
    <source>
        <dbReference type="SAM" id="MobiDB-lite"/>
    </source>
</evidence>
<keyword evidence="7" id="KW-0503">Monooxygenase</keyword>
<dbReference type="InterPro" id="IPR036396">
    <property type="entry name" value="Cyt_P450_sf"/>
</dbReference>
<dbReference type="InterPro" id="IPR017972">
    <property type="entry name" value="Cyt_P450_CS"/>
</dbReference>
<comment type="similarity">
    <text evidence="2 7">Belongs to the cytochrome P450 family.</text>
</comment>
<dbReference type="OrthoDB" id="1470350at2759"/>
<evidence type="ECO:0000256" key="5">
    <source>
        <dbReference type="ARBA" id="ARBA00023004"/>
    </source>
</evidence>
<proteinExistence type="inferred from homology"/>
<dbReference type="GeneID" id="11517340"/>